<dbReference type="NCBIfam" id="TIGR00229">
    <property type="entry name" value="sensory_box"/>
    <property type="match status" value="2"/>
</dbReference>
<dbReference type="PROSITE" id="PS50112">
    <property type="entry name" value="PAS"/>
    <property type="match status" value="1"/>
</dbReference>
<dbReference type="SMART" id="SM00065">
    <property type="entry name" value="GAF"/>
    <property type="match status" value="1"/>
</dbReference>
<dbReference type="Pfam" id="PF01590">
    <property type="entry name" value="GAF"/>
    <property type="match status" value="1"/>
</dbReference>
<dbReference type="InterPro" id="IPR013656">
    <property type="entry name" value="PAS_4"/>
</dbReference>
<dbReference type="InterPro" id="IPR001932">
    <property type="entry name" value="PPM-type_phosphatase-like_dom"/>
</dbReference>
<dbReference type="InterPro" id="IPR013767">
    <property type="entry name" value="PAS_fold"/>
</dbReference>
<dbReference type="Pfam" id="PF07228">
    <property type="entry name" value="SpoIIE"/>
    <property type="match status" value="1"/>
</dbReference>
<evidence type="ECO:0000313" key="5">
    <source>
        <dbReference type="Proteomes" id="UP001500466"/>
    </source>
</evidence>
<dbReference type="SUPFAM" id="SSF55785">
    <property type="entry name" value="PYP-like sensor domain (PAS domain)"/>
    <property type="match status" value="2"/>
</dbReference>
<dbReference type="SUPFAM" id="SSF81606">
    <property type="entry name" value="PP2C-like"/>
    <property type="match status" value="1"/>
</dbReference>
<keyword evidence="1" id="KW-0378">Hydrolase</keyword>
<dbReference type="SUPFAM" id="SSF55874">
    <property type="entry name" value="ATPase domain of HSP90 chaperone/DNA topoisomerase II/histidine kinase"/>
    <property type="match status" value="1"/>
</dbReference>
<evidence type="ECO:0000259" key="3">
    <source>
        <dbReference type="PROSITE" id="PS50112"/>
    </source>
</evidence>
<dbReference type="InterPro" id="IPR029016">
    <property type="entry name" value="GAF-like_dom_sf"/>
</dbReference>
<feature type="domain" description="PAS" evidence="3">
    <location>
        <begin position="24"/>
        <end position="61"/>
    </location>
</feature>
<gene>
    <name evidence="4" type="ORF">GCM10023205_29710</name>
</gene>
<dbReference type="InterPro" id="IPR052016">
    <property type="entry name" value="Bact_Sigma-Reg"/>
</dbReference>
<dbReference type="PANTHER" id="PTHR43156:SF2">
    <property type="entry name" value="STAGE II SPORULATION PROTEIN E"/>
    <property type="match status" value="1"/>
</dbReference>
<protein>
    <submittedName>
        <fullName evidence="4">SpoIIE family protein phosphatase</fullName>
    </submittedName>
</protein>
<dbReference type="SMART" id="SM00091">
    <property type="entry name" value="PAS"/>
    <property type="match status" value="2"/>
</dbReference>
<dbReference type="SMART" id="SM00331">
    <property type="entry name" value="PP2C_SIG"/>
    <property type="match status" value="1"/>
</dbReference>
<dbReference type="Pfam" id="PF08448">
    <property type="entry name" value="PAS_4"/>
    <property type="match status" value="1"/>
</dbReference>
<dbReference type="InterPro" id="IPR003594">
    <property type="entry name" value="HATPase_dom"/>
</dbReference>
<organism evidence="4 5">
    <name type="scientific">Yinghuangia aomiensis</name>
    <dbReference type="NCBI Taxonomy" id="676205"/>
    <lineage>
        <taxon>Bacteria</taxon>
        <taxon>Bacillati</taxon>
        <taxon>Actinomycetota</taxon>
        <taxon>Actinomycetes</taxon>
        <taxon>Kitasatosporales</taxon>
        <taxon>Streptomycetaceae</taxon>
        <taxon>Yinghuangia</taxon>
    </lineage>
</organism>
<name>A0ABP9H8C7_9ACTN</name>
<dbReference type="InterPro" id="IPR000014">
    <property type="entry name" value="PAS"/>
</dbReference>
<accession>A0ABP9H8C7</accession>
<dbReference type="Gene3D" id="3.60.40.10">
    <property type="entry name" value="PPM-type phosphatase domain"/>
    <property type="match status" value="1"/>
</dbReference>
<reference evidence="5" key="1">
    <citation type="journal article" date="2019" name="Int. J. Syst. Evol. Microbiol.">
        <title>The Global Catalogue of Microorganisms (GCM) 10K type strain sequencing project: providing services to taxonomists for standard genome sequencing and annotation.</title>
        <authorList>
            <consortium name="The Broad Institute Genomics Platform"/>
            <consortium name="The Broad Institute Genome Sequencing Center for Infectious Disease"/>
            <person name="Wu L."/>
            <person name="Ma J."/>
        </authorList>
    </citation>
    <scope>NUCLEOTIDE SEQUENCE [LARGE SCALE GENOMIC DNA]</scope>
    <source>
        <strain evidence="5">JCM 17986</strain>
    </source>
</reference>
<dbReference type="InterPro" id="IPR036890">
    <property type="entry name" value="HATPase_C_sf"/>
</dbReference>
<comment type="caution">
    <text evidence="4">The sequence shown here is derived from an EMBL/GenBank/DDBJ whole genome shotgun (WGS) entry which is preliminary data.</text>
</comment>
<sequence>MDQGQSGEGPPGGTTPNSVAPGTLYDLVPSATWVLNADGLITMWSRSAEELFGYTREEVLGTWAGDLLDPPLTPERGDTITRQMMDAELIGSTYRMRKADGSVHDFESRSAFVTDAEGNSSVLITSVEADALHRVESDLAIRQALFDQSPIGVGIFDTDLKYVAANEALAAMDGVPVSDHIGKTIADVMPGIDTARVRTIQQRVLDTGEPVVDSRIFGPIPADGGPRTVWSMSYNRLQAQGGKTLGVSCSLIDVTERHYAMVKVDAARKRLALLNEAGTRIGATLDIPRIAEELAASVVPGFADLAAVDLLEAVMIGEELPSGVHGDQTVMYRAASRGARPGRYTDELLEQGSRLVYSADSTFGRCLRSGGSYLVQNIQDDMYEELIRDTGRAESARVLGVHTLMVVPLSARGIVLGTLLLGRGEGRPAFDPDDLTLATELGARAAVSVDNARLYHRQRDTAVMLQRSLLPQELPEIPGVAVAYRYLPGSLVTEVGGDWFDVLPLSGGRIGLVVGDVMGHGVHAAAVMGQLRTAVRTLAGLDLPPAEVMGHLDDIVASLGELHYATCVYVVYDPVARTCEFASAGHLPPVLVSPGGLPIVVDPPSGAVLGVGGVPFEQKELSVEPGSLLVLYTDGLVETRERDLDTGIGLLCDAIAQHHGPLEEASDAVISSLHKELGFDDVALLMARLDALPSNAVASWWLPAEPPVVARARELTRKTLHDWDLESLVDIAELLVSELVTNALRYGAGPIRLRLLRGRNLLCEVADAVPSLPRLREARDTDEGGRGMQLVTTLADRWGSRRAGHGKIVWFELPLPDPADDDPAG</sequence>
<dbReference type="CDD" id="cd16936">
    <property type="entry name" value="HATPase_RsbW-like"/>
    <property type="match status" value="1"/>
</dbReference>
<dbReference type="Pfam" id="PF13581">
    <property type="entry name" value="HATPase_c_2"/>
    <property type="match status" value="1"/>
</dbReference>
<evidence type="ECO:0000313" key="4">
    <source>
        <dbReference type="EMBL" id="GAA4963814.1"/>
    </source>
</evidence>
<feature type="region of interest" description="Disordered" evidence="2">
    <location>
        <begin position="1"/>
        <end position="21"/>
    </location>
</feature>
<feature type="compositionally biased region" description="Gly residues" evidence="2">
    <location>
        <begin position="1"/>
        <end position="12"/>
    </location>
</feature>
<dbReference type="EMBL" id="BAABHS010000009">
    <property type="protein sequence ID" value="GAA4963814.1"/>
    <property type="molecule type" value="Genomic_DNA"/>
</dbReference>
<dbReference type="InterPro" id="IPR035965">
    <property type="entry name" value="PAS-like_dom_sf"/>
</dbReference>
<dbReference type="Proteomes" id="UP001500466">
    <property type="component" value="Unassembled WGS sequence"/>
</dbReference>
<dbReference type="InterPro" id="IPR003018">
    <property type="entry name" value="GAF"/>
</dbReference>
<evidence type="ECO:0000256" key="2">
    <source>
        <dbReference type="SAM" id="MobiDB-lite"/>
    </source>
</evidence>
<dbReference type="RefSeq" id="WP_345675916.1">
    <property type="nucleotide sequence ID" value="NZ_BAABHS010000009.1"/>
</dbReference>
<dbReference type="Gene3D" id="3.30.450.20">
    <property type="entry name" value="PAS domain"/>
    <property type="match status" value="2"/>
</dbReference>
<keyword evidence="5" id="KW-1185">Reference proteome</keyword>
<dbReference type="Pfam" id="PF00989">
    <property type="entry name" value="PAS"/>
    <property type="match status" value="1"/>
</dbReference>
<dbReference type="Gene3D" id="3.30.565.10">
    <property type="entry name" value="Histidine kinase-like ATPase, C-terminal domain"/>
    <property type="match status" value="1"/>
</dbReference>
<evidence type="ECO:0000256" key="1">
    <source>
        <dbReference type="ARBA" id="ARBA00022801"/>
    </source>
</evidence>
<dbReference type="Gene3D" id="3.30.450.40">
    <property type="match status" value="1"/>
</dbReference>
<dbReference type="PANTHER" id="PTHR43156">
    <property type="entry name" value="STAGE II SPORULATION PROTEIN E-RELATED"/>
    <property type="match status" value="1"/>
</dbReference>
<dbReference type="SUPFAM" id="SSF55781">
    <property type="entry name" value="GAF domain-like"/>
    <property type="match status" value="1"/>
</dbReference>
<proteinExistence type="predicted"/>
<dbReference type="InterPro" id="IPR036457">
    <property type="entry name" value="PPM-type-like_dom_sf"/>
</dbReference>
<dbReference type="CDD" id="cd00130">
    <property type="entry name" value="PAS"/>
    <property type="match status" value="2"/>
</dbReference>